<reference evidence="3 4" key="1">
    <citation type="submission" date="2021-02" db="EMBL/GenBank/DDBJ databases">
        <title>Niveibacterium changnyeongensis HC41.</title>
        <authorList>
            <person name="Kang M."/>
        </authorList>
    </citation>
    <scope>NUCLEOTIDE SEQUENCE [LARGE SCALE GENOMIC DNA]</scope>
    <source>
        <strain evidence="3 4">HC41</strain>
    </source>
</reference>
<dbReference type="CDD" id="cd03022">
    <property type="entry name" value="DsbA_HCCA_Iso"/>
    <property type="match status" value="1"/>
</dbReference>
<dbReference type="PANTHER" id="PTHR42943">
    <property type="entry name" value="GLUTATHIONE S-TRANSFERASE KAPPA"/>
    <property type="match status" value="1"/>
</dbReference>
<evidence type="ECO:0000259" key="2">
    <source>
        <dbReference type="Pfam" id="PF01323"/>
    </source>
</evidence>
<protein>
    <recommendedName>
        <fullName evidence="1">2-hydroxychromene-2-carboxylate isomerase</fullName>
        <ecNumber evidence="1">5.99.1.4</ecNumber>
    </recommendedName>
</protein>
<dbReference type="Pfam" id="PF01323">
    <property type="entry name" value="DSBA"/>
    <property type="match status" value="1"/>
</dbReference>
<evidence type="ECO:0000313" key="4">
    <source>
        <dbReference type="Proteomes" id="UP000663570"/>
    </source>
</evidence>
<dbReference type="Gene3D" id="3.40.30.10">
    <property type="entry name" value="Glutaredoxin"/>
    <property type="match status" value="1"/>
</dbReference>
<accession>A0ABX7M6E7</accession>
<organism evidence="3 4">
    <name type="scientific">Niveibacterium microcysteis</name>
    <dbReference type="NCBI Taxonomy" id="2811415"/>
    <lineage>
        <taxon>Bacteria</taxon>
        <taxon>Pseudomonadati</taxon>
        <taxon>Pseudomonadota</taxon>
        <taxon>Betaproteobacteria</taxon>
        <taxon>Rhodocyclales</taxon>
        <taxon>Rhodocyclaceae</taxon>
        <taxon>Niveibacterium</taxon>
    </lineage>
</organism>
<feature type="domain" description="DSBA-like thioredoxin" evidence="2">
    <location>
        <begin position="5"/>
        <end position="194"/>
    </location>
</feature>
<evidence type="ECO:0000256" key="1">
    <source>
        <dbReference type="PIRNR" id="PIRNR006386"/>
    </source>
</evidence>
<dbReference type="PIRSF" id="PIRSF006386">
    <property type="entry name" value="HCCAis_GSTk"/>
    <property type="match status" value="1"/>
</dbReference>
<proteinExistence type="inferred from homology"/>
<dbReference type="SUPFAM" id="SSF52833">
    <property type="entry name" value="Thioredoxin-like"/>
    <property type="match status" value="1"/>
</dbReference>
<dbReference type="Proteomes" id="UP000663570">
    <property type="component" value="Chromosome"/>
</dbReference>
<dbReference type="EMBL" id="CP071060">
    <property type="protein sequence ID" value="QSI77330.1"/>
    <property type="molecule type" value="Genomic_DNA"/>
</dbReference>
<dbReference type="PANTHER" id="PTHR42943:SF2">
    <property type="entry name" value="GLUTATHIONE S-TRANSFERASE KAPPA 1"/>
    <property type="match status" value="1"/>
</dbReference>
<dbReference type="InterPro" id="IPR044087">
    <property type="entry name" value="NahD-like"/>
</dbReference>
<dbReference type="RefSeq" id="WP_172201615.1">
    <property type="nucleotide sequence ID" value="NZ_CP071060.1"/>
</dbReference>
<dbReference type="EC" id="5.99.1.4" evidence="1"/>
<dbReference type="InterPro" id="IPR001853">
    <property type="entry name" value="DSBA-like_thioredoxin_dom"/>
</dbReference>
<dbReference type="GO" id="GO:0016853">
    <property type="term" value="F:isomerase activity"/>
    <property type="evidence" value="ECO:0007669"/>
    <property type="project" value="UniProtKB-KW"/>
</dbReference>
<keyword evidence="4" id="KW-1185">Reference proteome</keyword>
<dbReference type="InterPro" id="IPR014440">
    <property type="entry name" value="HCCAis_GSTk"/>
</dbReference>
<comment type="similarity">
    <text evidence="1">Belongs to the GST superfamily. NadH family.</text>
</comment>
<dbReference type="InterPro" id="IPR051924">
    <property type="entry name" value="GST_Kappa/NadH"/>
</dbReference>
<evidence type="ECO:0000313" key="3">
    <source>
        <dbReference type="EMBL" id="QSI77330.1"/>
    </source>
</evidence>
<gene>
    <name evidence="3" type="ORF">JY500_01360</name>
</gene>
<sequence length="200" mass="22606">MSAFIDFYFDFASPYSYVAAHMIEEIAERHKRSVIWHPVVIGNAFKAVGGAPMQTLPLRNEYVEKDVARLARYLGLPYEHPSSYPVPTQAAACAFLWGQDRDPERAKEFARKVFAAYFVEDRNIADLDVILEIIESFGLERAAAHEALNSAPLKDRLKAETDLAMARGVFSAPFFIVDGEPFWGYSRLPILEKWLADGPF</sequence>
<name>A0ABX7M6E7_9RHOO</name>
<keyword evidence="1 3" id="KW-0413">Isomerase</keyword>
<dbReference type="InterPro" id="IPR036249">
    <property type="entry name" value="Thioredoxin-like_sf"/>
</dbReference>
<comment type="catalytic activity">
    <reaction evidence="1">
        <text>2-hydroxychromene-2-carboxylate = (3E)-4-(2-hydroxyphenyl)-2-oxobut-3-enoate</text>
        <dbReference type="Rhea" id="RHEA:27401"/>
        <dbReference type="ChEBI" id="CHEBI:59350"/>
        <dbReference type="ChEBI" id="CHEBI:59353"/>
        <dbReference type="EC" id="5.99.1.4"/>
    </reaction>
</comment>